<accession>A0ABP3CJB6</accession>
<evidence type="ECO:0000313" key="2">
    <source>
        <dbReference type="Proteomes" id="UP001501221"/>
    </source>
</evidence>
<proteinExistence type="predicted"/>
<comment type="caution">
    <text evidence="1">The sequence shown here is derived from an EMBL/GenBank/DDBJ whole genome shotgun (WGS) entry which is preliminary data.</text>
</comment>
<dbReference type="Proteomes" id="UP001501221">
    <property type="component" value="Unassembled WGS sequence"/>
</dbReference>
<dbReference type="EMBL" id="BAAAFM010000003">
    <property type="protein sequence ID" value="GAA0207436.1"/>
    <property type="molecule type" value="Genomic_DNA"/>
</dbReference>
<name>A0ABP3CJB6_9GAMM</name>
<protein>
    <submittedName>
        <fullName evidence="1">Uncharacterized protein</fullName>
    </submittedName>
</protein>
<reference evidence="2" key="1">
    <citation type="journal article" date="2019" name="Int. J. Syst. Evol. Microbiol.">
        <title>The Global Catalogue of Microorganisms (GCM) 10K type strain sequencing project: providing services to taxonomists for standard genome sequencing and annotation.</title>
        <authorList>
            <consortium name="The Broad Institute Genomics Platform"/>
            <consortium name="The Broad Institute Genome Sequencing Center for Infectious Disease"/>
            <person name="Wu L."/>
            <person name="Ma J."/>
        </authorList>
    </citation>
    <scope>NUCLEOTIDE SEQUENCE [LARGE SCALE GENOMIC DNA]</scope>
    <source>
        <strain evidence="2">JCM 16211</strain>
    </source>
</reference>
<organism evidence="1 2">
    <name type="scientific">Kangiella japonica</name>
    <dbReference type="NCBI Taxonomy" id="647384"/>
    <lineage>
        <taxon>Bacteria</taxon>
        <taxon>Pseudomonadati</taxon>
        <taxon>Pseudomonadota</taxon>
        <taxon>Gammaproteobacteria</taxon>
        <taxon>Kangiellales</taxon>
        <taxon>Kangiellaceae</taxon>
        <taxon>Kangiella</taxon>
    </lineage>
</organism>
<keyword evidence="2" id="KW-1185">Reference proteome</keyword>
<sequence>MLGTKTIEAKVDCLAADENPGVVLLKKSQPLVGVKGQIRQKVDKWAVVAADAVL</sequence>
<evidence type="ECO:0000313" key="1">
    <source>
        <dbReference type="EMBL" id="GAA0207436.1"/>
    </source>
</evidence>
<gene>
    <name evidence="1" type="ORF">GCM10009123_13680</name>
</gene>